<dbReference type="Proteomes" id="UP000289775">
    <property type="component" value="Unassembled WGS sequence"/>
</dbReference>
<reference evidence="1 2" key="1">
    <citation type="submission" date="2014-12" db="EMBL/GenBank/DDBJ databases">
        <title>Genome sequence of Flavobacterium beibuense RSKm HC5.</title>
        <authorList>
            <person name="Kim J.F."/>
            <person name="Song J.Y."/>
            <person name="Kwak M.-J."/>
            <person name="Lee S.-W."/>
        </authorList>
    </citation>
    <scope>NUCLEOTIDE SEQUENCE [LARGE SCALE GENOMIC DNA]</scope>
    <source>
        <strain evidence="1 2">RSKm HC5</strain>
    </source>
</reference>
<proteinExistence type="predicted"/>
<protein>
    <submittedName>
        <fullName evidence="1">Uncharacterized protein</fullName>
    </submittedName>
</protein>
<sequence length="39" mass="4538">MPNLEVEFTGDFPERVIRGSFDLLFKNNKIAYVKADLIH</sequence>
<accession>A0A444W9V2</accession>
<name>A0A444W9V2_9FLAO</name>
<dbReference type="AlphaFoldDB" id="A0A444W9V2"/>
<comment type="caution">
    <text evidence="1">The sequence shown here is derived from an EMBL/GenBank/DDBJ whole genome shotgun (WGS) entry which is preliminary data.</text>
</comment>
<gene>
    <name evidence="1" type="ORF">NU09_2184</name>
</gene>
<evidence type="ECO:0000313" key="2">
    <source>
        <dbReference type="Proteomes" id="UP000289775"/>
    </source>
</evidence>
<keyword evidence="2" id="KW-1185">Reference proteome</keyword>
<organism evidence="1 2">
    <name type="scientific">Flavobacterium beibuense</name>
    <dbReference type="NCBI Taxonomy" id="657326"/>
    <lineage>
        <taxon>Bacteria</taxon>
        <taxon>Pseudomonadati</taxon>
        <taxon>Bacteroidota</taxon>
        <taxon>Flavobacteriia</taxon>
        <taxon>Flavobacteriales</taxon>
        <taxon>Flavobacteriaceae</taxon>
        <taxon>Flavobacterium</taxon>
    </lineage>
</organism>
<evidence type="ECO:0000313" key="1">
    <source>
        <dbReference type="EMBL" id="RYJ42398.1"/>
    </source>
</evidence>
<dbReference type="EMBL" id="JUIW01000007">
    <property type="protein sequence ID" value="RYJ42398.1"/>
    <property type="molecule type" value="Genomic_DNA"/>
</dbReference>